<keyword evidence="9" id="KW-1133">Transmembrane helix</keyword>
<organism evidence="11 12">
    <name type="scientific">Lepidopterella palustris CBS 459.81</name>
    <dbReference type="NCBI Taxonomy" id="1314670"/>
    <lineage>
        <taxon>Eukaryota</taxon>
        <taxon>Fungi</taxon>
        <taxon>Dikarya</taxon>
        <taxon>Ascomycota</taxon>
        <taxon>Pezizomycotina</taxon>
        <taxon>Dothideomycetes</taxon>
        <taxon>Pleosporomycetidae</taxon>
        <taxon>Mytilinidiales</taxon>
        <taxon>Argynnaceae</taxon>
        <taxon>Lepidopterella</taxon>
    </lineage>
</organism>
<dbReference type="CDD" id="cd02662">
    <property type="entry name" value="Peptidase_C19F"/>
    <property type="match status" value="1"/>
</dbReference>
<protein>
    <recommendedName>
        <fullName evidence="3">ubiquitinyl hydrolase 1</fullName>
        <ecNumber evidence="3">3.4.19.12</ecNumber>
    </recommendedName>
</protein>
<dbReference type="OrthoDB" id="2020758at2759"/>
<dbReference type="PANTHER" id="PTHR24006:SF888">
    <property type="entry name" value="UBIQUITIN CARBOXYL-TERMINAL HYDROLASE 30"/>
    <property type="match status" value="1"/>
</dbReference>
<keyword evidence="6" id="KW-0378">Hydrolase</keyword>
<dbReference type="GO" id="GO:0016579">
    <property type="term" value="P:protein deubiquitination"/>
    <property type="evidence" value="ECO:0007669"/>
    <property type="project" value="InterPro"/>
</dbReference>
<evidence type="ECO:0000256" key="5">
    <source>
        <dbReference type="ARBA" id="ARBA00022786"/>
    </source>
</evidence>
<evidence type="ECO:0000256" key="8">
    <source>
        <dbReference type="SAM" id="MobiDB-lite"/>
    </source>
</evidence>
<dbReference type="InterPro" id="IPR001394">
    <property type="entry name" value="Peptidase_C19_UCH"/>
</dbReference>
<evidence type="ECO:0000256" key="3">
    <source>
        <dbReference type="ARBA" id="ARBA00012759"/>
    </source>
</evidence>
<comment type="similarity">
    <text evidence="2">Belongs to the peptidase C19 family.</text>
</comment>
<dbReference type="InterPro" id="IPR050164">
    <property type="entry name" value="Peptidase_C19"/>
</dbReference>
<dbReference type="SUPFAM" id="SSF54001">
    <property type="entry name" value="Cysteine proteinases"/>
    <property type="match status" value="1"/>
</dbReference>
<feature type="region of interest" description="Disordered" evidence="8">
    <location>
        <begin position="777"/>
        <end position="827"/>
    </location>
</feature>
<evidence type="ECO:0000256" key="4">
    <source>
        <dbReference type="ARBA" id="ARBA00022670"/>
    </source>
</evidence>
<evidence type="ECO:0000256" key="7">
    <source>
        <dbReference type="ARBA" id="ARBA00022807"/>
    </source>
</evidence>
<keyword evidence="9" id="KW-0472">Membrane</keyword>
<evidence type="ECO:0000256" key="1">
    <source>
        <dbReference type="ARBA" id="ARBA00000707"/>
    </source>
</evidence>
<keyword evidence="7" id="KW-0788">Thiol protease</keyword>
<feature type="domain" description="USP" evidence="10">
    <location>
        <begin position="147"/>
        <end position="601"/>
    </location>
</feature>
<dbReference type="GO" id="GO:0006508">
    <property type="term" value="P:proteolysis"/>
    <property type="evidence" value="ECO:0007669"/>
    <property type="project" value="UniProtKB-KW"/>
</dbReference>
<dbReference type="AlphaFoldDB" id="A0A8E2EAS2"/>
<dbReference type="Proteomes" id="UP000250266">
    <property type="component" value="Unassembled WGS sequence"/>
</dbReference>
<evidence type="ECO:0000313" key="12">
    <source>
        <dbReference type="Proteomes" id="UP000250266"/>
    </source>
</evidence>
<evidence type="ECO:0000313" key="11">
    <source>
        <dbReference type="EMBL" id="OCK80400.1"/>
    </source>
</evidence>
<proteinExistence type="inferred from homology"/>
<evidence type="ECO:0000256" key="9">
    <source>
        <dbReference type="SAM" id="Phobius"/>
    </source>
</evidence>
<feature type="region of interest" description="Disordered" evidence="8">
    <location>
        <begin position="621"/>
        <end position="640"/>
    </location>
</feature>
<feature type="compositionally biased region" description="Polar residues" evidence="8">
    <location>
        <begin position="731"/>
        <end position="740"/>
    </location>
</feature>
<feature type="transmembrane region" description="Helical" evidence="9">
    <location>
        <begin position="28"/>
        <end position="48"/>
    </location>
</feature>
<dbReference type="GO" id="GO:0005634">
    <property type="term" value="C:nucleus"/>
    <property type="evidence" value="ECO:0007669"/>
    <property type="project" value="TreeGrafter"/>
</dbReference>
<comment type="catalytic activity">
    <reaction evidence="1">
        <text>Thiol-dependent hydrolysis of ester, thioester, amide, peptide and isopeptide bonds formed by the C-terminal Gly of ubiquitin (a 76-residue protein attached to proteins as an intracellular targeting signal).</text>
        <dbReference type="EC" id="3.4.19.12"/>
    </reaction>
</comment>
<dbReference type="InterPro" id="IPR028889">
    <property type="entry name" value="USP"/>
</dbReference>
<dbReference type="PROSITE" id="PS50235">
    <property type="entry name" value="USP_3"/>
    <property type="match status" value="1"/>
</dbReference>
<dbReference type="GO" id="GO:0004843">
    <property type="term" value="F:cysteine-type deubiquitinase activity"/>
    <property type="evidence" value="ECO:0007669"/>
    <property type="project" value="UniProtKB-EC"/>
</dbReference>
<sequence>MNNPYYDNTATYAPARHTPDTTNSSESMLLSLAVGIFIICATLSYSGFPVQRWLHSLLDMAWNGFVDMVPARVVFALGLLVDNTDHLDHLELDGKKKKPENIHAAKGETLRKLFGLDGRGLLKSVQGDRSFRGLSSLFKGRSNDMPPGLGNWDNSCYQNSVIQGWASLSSFTEYLSQTTSEYSSLSKDTTNGALLDTITKLNDPGNYGKRLWTPDKLKSMSSSTQQDAQEYYSKILDELDKEIYKASQESSGSTTSGLLAAKGLLRNPMVALENSKLRVERDQSAKNGILMLASTTLRNPLDGLLAQRVGCIHCGFSEGLSMTPFNCLTVPLGRGNIYDVRDCLSKYTELELIDGVECAKCTLLQTKDNLLSLLDKSPAVGPAMLETLRNTIATRFQVVKEALDDDDFADATLIKKCKIPKKNWVASTKSKQFAIARAPKSLVIHVNRSVFDEFSGTLRKNSASVRFPQDLDLGPWCLGSQSLHSQDMPEESTEEWSKDPIRSMLPDSAEEGFLEPSPLRYMLRAVVTHYGQHENGHYICYRKHSLARAEPGSGETLQDDTEEKLESAERWWRLSDEDVSMVSEADVLNQGGVFMLFYERDDGKPKPVRIIEQRPDLVTDTSSSAITLPPTTSANRMPEASLHEIDPADVPLPDGDDEDFEFPQVEIAQVAFPHAAFPEAAYPQAAFLDGVNPAEIPRPFENKDRDDFTSPPETPIQPQPQPSQVNSPDSLNPTLNFTPTKSLRVPISQSLSALKPSTQFIDPDDEPLLCAPQANITTTDPITTEADIPNPSDSEDTPSTHLTSDEEVDSEADLPHMQRTPAAVAGPRMMRTAGTGSSAGGMGGRKSIGNLRMVAAT</sequence>
<keyword evidence="5" id="KW-0833">Ubl conjugation pathway</keyword>
<dbReference type="PROSITE" id="PS00973">
    <property type="entry name" value="USP_2"/>
    <property type="match status" value="1"/>
</dbReference>
<dbReference type="InterPro" id="IPR018200">
    <property type="entry name" value="USP_CS"/>
</dbReference>
<dbReference type="EMBL" id="KV744961">
    <property type="protein sequence ID" value="OCK80400.1"/>
    <property type="molecule type" value="Genomic_DNA"/>
</dbReference>
<name>A0A8E2EAS2_9PEZI</name>
<dbReference type="PANTHER" id="PTHR24006">
    <property type="entry name" value="UBIQUITIN CARBOXYL-TERMINAL HYDROLASE"/>
    <property type="match status" value="1"/>
</dbReference>
<feature type="compositionally biased region" description="Basic and acidic residues" evidence="8">
    <location>
        <begin position="698"/>
        <end position="708"/>
    </location>
</feature>
<evidence type="ECO:0000259" key="10">
    <source>
        <dbReference type="PROSITE" id="PS50235"/>
    </source>
</evidence>
<gene>
    <name evidence="11" type="ORF">K432DRAFT_443177</name>
</gene>
<reference evidence="11 12" key="1">
    <citation type="journal article" date="2016" name="Nat. Commun.">
        <title>Ectomycorrhizal ecology is imprinted in the genome of the dominant symbiotic fungus Cenococcum geophilum.</title>
        <authorList>
            <consortium name="DOE Joint Genome Institute"/>
            <person name="Peter M."/>
            <person name="Kohler A."/>
            <person name="Ohm R.A."/>
            <person name="Kuo A."/>
            <person name="Krutzmann J."/>
            <person name="Morin E."/>
            <person name="Arend M."/>
            <person name="Barry K.W."/>
            <person name="Binder M."/>
            <person name="Choi C."/>
            <person name="Clum A."/>
            <person name="Copeland A."/>
            <person name="Grisel N."/>
            <person name="Haridas S."/>
            <person name="Kipfer T."/>
            <person name="LaButti K."/>
            <person name="Lindquist E."/>
            <person name="Lipzen A."/>
            <person name="Maire R."/>
            <person name="Meier B."/>
            <person name="Mihaltcheva S."/>
            <person name="Molinier V."/>
            <person name="Murat C."/>
            <person name="Poggeler S."/>
            <person name="Quandt C.A."/>
            <person name="Sperisen C."/>
            <person name="Tritt A."/>
            <person name="Tisserant E."/>
            <person name="Crous P.W."/>
            <person name="Henrissat B."/>
            <person name="Nehls U."/>
            <person name="Egli S."/>
            <person name="Spatafora J.W."/>
            <person name="Grigoriev I.V."/>
            <person name="Martin F.M."/>
        </authorList>
    </citation>
    <scope>NUCLEOTIDE SEQUENCE [LARGE SCALE GENOMIC DNA]</scope>
    <source>
        <strain evidence="11 12">CBS 459.81</strain>
    </source>
</reference>
<evidence type="ECO:0000256" key="2">
    <source>
        <dbReference type="ARBA" id="ARBA00009085"/>
    </source>
</evidence>
<accession>A0A8E2EAS2</accession>
<keyword evidence="9" id="KW-0812">Transmembrane</keyword>
<feature type="compositionally biased region" description="Pro residues" evidence="8">
    <location>
        <begin position="712"/>
        <end position="721"/>
    </location>
</feature>
<dbReference type="Gene3D" id="3.90.70.10">
    <property type="entry name" value="Cysteine proteinases"/>
    <property type="match status" value="1"/>
</dbReference>
<keyword evidence="4" id="KW-0645">Protease</keyword>
<dbReference type="InterPro" id="IPR038765">
    <property type="entry name" value="Papain-like_cys_pep_sf"/>
</dbReference>
<keyword evidence="12" id="KW-1185">Reference proteome</keyword>
<feature type="region of interest" description="Disordered" evidence="8">
    <location>
        <begin position="693"/>
        <end position="740"/>
    </location>
</feature>
<dbReference type="GO" id="GO:0005829">
    <property type="term" value="C:cytosol"/>
    <property type="evidence" value="ECO:0007669"/>
    <property type="project" value="TreeGrafter"/>
</dbReference>
<feature type="compositionally biased region" description="Polar residues" evidence="8">
    <location>
        <begin position="621"/>
        <end position="635"/>
    </location>
</feature>
<dbReference type="EC" id="3.4.19.12" evidence="3"/>
<evidence type="ECO:0000256" key="6">
    <source>
        <dbReference type="ARBA" id="ARBA00022801"/>
    </source>
</evidence>
<dbReference type="Pfam" id="PF00443">
    <property type="entry name" value="UCH"/>
    <property type="match status" value="1"/>
</dbReference>